<evidence type="ECO:0000313" key="2">
    <source>
        <dbReference type="EMBL" id="GAP43967.1"/>
    </source>
</evidence>
<keyword evidence="2" id="KW-0255">Endonuclease</keyword>
<dbReference type="Pfam" id="PF04480">
    <property type="entry name" value="DUF559"/>
    <property type="match status" value="1"/>
</dbReference>
<evidence type="ECO:0000259" key="1">
    <source>
        <dbReference type="Pfam" id="PF04480"/>
    </source>
</evidence>
<keyword evidence="3" id="KW-1185">Reference proteome</keyword>
<feature type="domain" description="DUF559" evidence="1">
    <location>
        <begin position="21"/>
        <end position="123"/>
    </location>
</feature>
<accession>A0A0S7C579</accession>
<dbReference type="Proteomes" id="UP000053091">
    <property type="component" value="Unassembled WGS sequence"/>
</dbReference>
<proteinExistence type="predicted"/>
<dbReference type="SUPFAM" id="SSF52980">
    <property type="entry name" value="Restriction endonuclease-like"/>
    <property type="match status" value="1"/>
</dbReference>
<dbReference type="InterPro" id="IPR007569">
    <property type="entry name" value="DUF559"/>
</dbReference>
<dbReference type="PANTHER" id="PTHR38590">
    <property type="entry name" value="BLL0828 PROTEIN"/>
    <property type="match status" value="1"/>
</dbReference>
<dbReference type="AlphaFoldDB" id="A0A0S7C579"/>
<sequence length="162" mass="18460">MAYLGKTTPDILHHGASAETNKVAAILRRSDTEAEMLLWRALKNRKCAGLKFRPQHPFGRFVLDFYCHERALAVEVDGRIHKNRDVKERDLNPTSNMVTLVRGEILPIQNITITKQTGFVLEQNIPVNNFEFTYNLQNQPPGTYLFYITTNAGTSCKVINKL</sequence>
<dbReference type="OrthoDB" id="9798754at2"/>
<dbReference type="EMBL" id="DF968182">
    <property type="protein sequence ID" value="GAP43967.1"/>
    <property type="molecule type" value="Genomic_DNA"/>
</dbReference>
<protein>
    <submittedName>
        <fullName evidence="2">Very-short-patch-repair endonuclease</fullName>
    </submittedName>
</protein>
<dbReference type="PANTHER" id="PTHR38590:SF1">
    <property type="entry name" value="BLL0828 PROTEIN"/>
    <property type="match status" value="1"/>
</dbReference>
<dbReference type="InterPro" id="IPR047216">
    <property type="entry name" value="Endonuclease_DUF559_bact"/>
</dbReference>
<reference evidence="2" key="1">
    <citation type="journal article" date="2015" name="Genome Announc.">
        <title>Draft Genome Sequence of Bacteroidales Strain TBC1, a Novel Isolate from a Methanogenic Wastewater Treatment System.</title>
        <authorList>
            <person name="Tourlousse D.M."/>
            <person name="Matsuura N."/>
            <person name="Sun L."/>
            <person name="Toyonaga M."/>
            <person name="Kuroda K."/>
            <person name="Ohashi A."/>
            <person name="Cruz R."/>
            <person name="Yamaguchi T."/>
            <person name="Sekiguchi Y."/>
        </authorList>
    </citation>
    <scope>NUCLEOTIDE SEQUENCE [LARGE SCALE GENOMIC DNA]</scope>
    <source>
        <strain evidence="2">TBC1</strain>
    </source>
</reference>
<name>A0A0S7C579_9BACT</name>
<dbReference type="InterPro" id="IPR011335">
    <property type="entry name" value="Restrct_endonuc-II-like"/>
</dbReference>
<evidence type="ECO:0000313" key="3">
    <source>
        <dbReference type="Proteomes" id="UP000053091"/>
    </source>
</evidence>
<keyword evidence="2" id="KW-0540">Nuclease</keyword>
<dbReference type="RefSeq" id="WP_062041978.1">
    <property type="nucleotide sequence ID" value="NZ_DF968182.1"/>
</dbReference>
<keyword evidence="2" id="KW-0378">Hydrolase</keyword>
<gene>
    <name evidence="2" type="ORF">TBC1_112126</name>
</gene>
<dbReference type="CDD" id="cd01038">
    <property type="entry name" value="Endonuclease_DUF559"/>
    <property type="match status" value="1"/>
</dbReference>
<organism evidence="2">
    <name type="scientific">Lentimicrobium saccharophilum</name>
    <dbReference type="NCBI Taxonomy" id="1678841"/>
    <lineage>
        <taxon>Bacteria</taxon>
        <taxon>Pseudomonadati</taxon>
        <taxon>Bacteroidota</taxon>
        <taxon>Bacteroidia</taxon>
        <taxon>Bacteroidales</taxon>
        <taxon>Lentimicrobiaceae</taxon>
        <taxon>Lentimicrobium</taxon>
    </lineage>
</organism>
<dbReference type="STRING" id="1678841.TBC1_112126"/>
<dbReference type="Gene3D" id="3.40.960.10">
    <property type="entry name" value="VSR Endonuclease"/>
    <property type="match status" value="1"/>
</dbReference>
<dbReference type="GO" id="GO:0004519">
    <property type="term" value="F:endonuclease activity"/>
    <property type="evidence" value="ECO:0007669"/>
    <property type="project" value="UniProtKB-KW"/>
</dbReference>